<dbReference type="SUPFAM" id="SSF111069">
    <property type="entry name" value="Hypothetical protein yfbM"/>
    <property type="match status" value="1"/>
</dbReference>
<dbReference type="AlphaFoldDB" id="A0A6G7Y3D7"/>
<proteinExistence type="predicted"/>
<organism evidence="1 2">
    <name type="scientific">Propioniciclava coleopterorum</name>
    <dbReference type="NCBI Taxonomy" id="2714937"/>
    <lineage>
        <taxon>Bacteria</taxon>
        <taxon>Bacillati</taxon>
        <taxon>Actinomycetota</taxon>
        <taxon>Actinomycetes</taxon>
        <taxon>Propionibacteriales</taxon>
        <taxon>Propionibacteriaceae</taxon>
        <taxon>Propioniciclava</taxon>
    </lineage>
</organism>
<dbReference type="Pfam" id="PF08974">
    <property type="entry name" value="DUF1877"/>
    <property type="match status" value="1"/>
</dbReference>
<accession>A0A6G7Y3D7</accession>
<name>A0A6G7Y3D7_9ACTN</name>
<dbReference type="Proteomes" id="UP000501058">
    <property type="component" value="Chromosome"/>
</dbReference>
<reference evidence="1 2" key="1">
    <citation type="submission" date="2020-03" db="EMBL/GenBank/DDBJ databases">
        <title>Propioniciclava sp. nov., isolated from Hydrophilus acuminatus.</title>
        <authorList>
            <person name="Hyun D.-W."/>
            <person name="Bae J.-W."/>
        </authorList>
    </citation>
    <scope>NUCLEOTIDE SEQUENCE [LARGE SCALE GENOMIC DNA]</scope>
    <source>
        <strain evidence="1 2">HDW11</strain>
    </source>
</reference>
<gene>
    <name evidence="1" type="ORF">G7070_02080</name>
</gene>
<dbReference type="InterPro" id="IPR015068">
    <property type="entry name" value="DUF1877"/>
</dbReference>
<dbReference type="RefSeq" id="WP_166231592.1">
    <property type="nucleotide sequence ID" value="NZ_CP049865.1"/>
</dbReference>
<evidence type="ECO:0000313" key="2">
    <source>
        <dbReference type="Proteomes" id="UP000501058"/>
    </source>
</evidence>
<protein>
    <submittedName>
        <fullName evidence="1">DUF1877 family protein</fullName>
    </submittedName>
</protein>
<dbReference type="InterPro" id="IPR035944">
    <property type="entry name" value="YfbM-like_sf"/>
</dbReference>
<evidence type="ECO:0000313" key="1">
    <source>
        <dbReference type="EMBL" id="QIK71293.1"/>
    </source>
</evidence>
<keyword evidence="2" id="KW-1185">Reference proteome</keyword>
<dbReference type="Gene3D" id="3.40.1760.10">
    <property type="entry name" value="YfbM-like super family"/>
    <property type="match status" value="1"/>
</dbReference>
<sequence length="162" mass="17302">MNLGLHFRLSDDQAAAVLAAAGDDDALMDAIALLEEDAGVYDRGCETDKAWDPIACALAPEGDRDEWPARGVIGGARSLQTDDDALWVTHLDPAETTEVAHYLAGLSDGDFSAAYRAMPAELRNPEFGPDEEAYALGWLGPLRTFFSDAAGAGEHVVFTVTF</sequence>
<dbReference type="KEGG" id="prv:G7070_02080"/>
<dbReference type="EMBL" id="CP049865">
    <property type="protein sequence ID" value="QIK71293.1"/>
    <property type="molecule type" value="Genomic_DNA"/>
</dbReference>